<sequence length="157" mass="17545">MFQTLEGAELTSPPFRHYEAAGSQSWAYVLQPIDIPWFHVRVGVGSDTRVVFASHVSNWVHLPQEARGDTLRLIDVRLVSPGWLNGTADWMMEPLEEVLEGVDEASGEVGWIFLIGLGRRYVQPAVGSTSGELTRLKRIFRIRPVGPFEARASDTVQ</sequence>
<proteinExistence type="predicted"/>
<organism evidence="1 2">
    <name type="scientific">Panacagrimonas perspica</name>
    <dbReference type="NCBI Taxonomy" id="381431"/>
    <lineage>
        <taxon>Bacteria</taxon>
        <taxon>Pseudomonadati</taxon>
        <taxon>Pseudomonadota</taxon>
        <taxon>Gammaproteobacteria</taxon>
        <taxon>Nevskiales</taxon>
        <taxon>Nevskiaceae</taxon>
        <taxon>Panacagrimonas</taxon>
    </lineage>
</organism>
<reference evidence="1 2" key="1">
    <citation type="submission" date="2019-03" db="EMBL/GenBank/DDBJ databases">
        <title>Genomic Encyclopedia of Type Strains, Phase IV (KMG-IV): sequencing the most valuable type-strain genomes for metagenomic binning, comparative biology and taxonomic classification.</title>
        <authorList>
            <person name="Goeker M."/>
        </authorList>
    </citation>
    <scope>NUCLEOTIDE SEQUENCE [LARGE SCALE GENOMIC DNA]</scope>
    <source>
        <strain evidence="1 2">DSM 26377</strain>
    </source>
</reference>
<dbReference type="RefSeq" id="WP_133880176.1">
    <property type="nucleotide sequence ID" value="NZ_MWIN01000012.1"/>
</dbReference>
<comment type="caution">
    <text evidence="1">The sequence shown here is derived from an EMBL/GenBank/DDBJ whole genome shotgun (WGS) entry which is preliminary data.</text>
</comment>
<dbReference type="EMBL" id="SOBT01000008">
    <property type="protein sequence ID" value="TDU31607.1"/>
    <property type="molecule type" value="Genomic_DNA"/>
</dbReference>
<accession>A0A4S3K530</accession>
<gene>
    <name evidence="1" type="ORF">DFR24_0977</name>
</gene>
<evidence type="ECO:0000313" key="1">
    <source>
        <dbReference type="EMBL" id="TDU31607.1"/>
    </source>
</evidence>
<dbReference type="Proteomes" id="UP000295341">
    <property type="component" value="Unassembled WGS sequence"/>
</dbReference>
<name>A0A4S3K530_9GAMM</name>
<dbReference type="OrthoDB" id="7021542at2"/>
<evidence type="ECO:0000313" key="2">
    <source>
        <dbReference type="Proteomes" id="UP000295341"/>
    </source>
</evidence>
<protein>
    <submittedName>
        <fullName evidence="1">Uncharacterized protein</fullName>
    </submittedName>
</protein>
<dbReference type="AlphaFoldDB" id="A0A4S3K530"/>
<keyword evidence="2" id="KW-1185">Reference proteome</keyword>